<dbReference type="KEGG" id="dpl:KGM_212861"/>
<dbReference type="EMBL" id="AGBW02014918">
    <property type="protein sequence ID" value="OWR40884.1"/>
    <property type="molecule type" value="Genomic_DNA"/>
</dbReference>
<proteinExistence type="predicted"/>
<feature type="region of interest" description="Disordered" evidence="1">
    <location>
        <begin position="43"/>
        <end position="75"/>
    </location>
</feature>
<dbReference type="Proteomes" id="UP000007151">
    <property type="component" value="Unassembled WGS sequence"/>
</dbReference>
<dbReference type="AlphaFoldDB" id="A0A212EHC5"/>
<name>A0A212EHC5_DANPL</name>
<reference evidence="2 3" key="1">
    <citation type="journal article" date="2011" name="Cell">
        <title>The monarch butterfly genome yields insights into long-distance migration.</title>
        <authorList>
            <person name="Zhan S."/>
            <person name="Merlin C."/>
            <person name="Boore J.L."/>
            <person name="Reppert S.M."/>
        </authorList>
    </citation>
    <scope>NUCLEOTIDE SEQUENCE [LARGE SCALE GENOMIC DNA]</scope>
    <source>
        <strain evidence="2">F-2</strain>
    </source>
</reference>
<dbReference type="InParanoid" id="A0A212EHC5"/>
<feature type="compositionally biased region" description="Polar residues" evidence="1">
    <location>
        <begin position="53"/>
        <end position="75"/>
    </location>
</feature>
<comment type="caution">
    <text evidence="2">The sequence shown here is derived from an EMBL/GenBank/DDBJ whole genome shotgun (WGS) entry which is preliminary data.</text>
</comment>
<evidence type="ECO:0000313" key="2">
    <source>
        <dbReference type="EMBL" id="OWR40884.1"/>
    </source>
</evidence>
<organism evidence="2 3">
    <name type="scientific">Danaus plexippus plexippus</name>
    <dbReference type="NCBI Taxonomy" id="278856"/>
    <lineage>
        <taxon>Eukaryota</taxon>
        <taxon>Metazoa</taxon>
        <taxon>Ecdysozoa</taxon>
        <taxon>Arthropoda</taxon>
        <taxon>Hexapoda</taxon>
        <taxon>Insecta</taxon>
        <taxon>Pterygota</taxon>
        <taxon>Neoptera</taxon>
        <taxon>Endopterygota</taxon>
        <taxon>Lepidoptera</taxon>
        <taxon>Glossata</taxon>
        <taxon>Ditrysia</taxon>
        <taxon>Papilionoidea</taxon>
        <taxon>Nymphalidae</taxon>
        <taxon>Danainae</taxon>
        <taxon>Danaini</taxon>
        <taxon>Danaina</taxon>
        <taxon>Danaus</taxon>
        <taxon>Danaus</taxon>
    </lineage>
</organism>
<dbReference type="eggNOG" id="ENOG502T77W">
    <property type="taxonomic scope" value="Eukaryota"/>
</dbReference>
<gene>
    <name evidence="2" type="ORF">KGM_212861</name>
</gene>
<protein>
    <submittedName>
        <fullName evidence="2">Uncharacterized protein</fullName>
    </submittedName>
</protein>
<evidence type="ECO:0000313" key="3">
    <source>
        <dbReference type="Proteomes" id="UP000007151"/>
    </source>
</evidence>
<accession>A0A212EHC5</accession>
<sequence>MAAGFVGSTKSFPFSFDVDVEEEEPGRLTPHLSKRIATPVHMRQRQLVLPTPRSLNSSHLETDNPGQQSPLLRVS</sequence>
<keyword evidence="3" id="KW-1185">Reference proteome</keyword>
<evidence type="ECO:0000256" key="1">
    <source>
        <dbReference type="SAM" id="MobiDB-lite"/>
    </source>
</evidence>